<dbReference type="AlphaFoldDB" id="A0A5J5K2M8"/>
<keyword evidence="1" id="KW-0560">Oxidoreductase</keyword>
<dbReference type="PANTHER" id="PTHR43157:SF54">
    <property type="entry name" value="RETINOL DEHYDROGENASE 12-LIKE ISOFORM X1-RELATED"/>
    <property type="match status" value="1"/>
</dbReference>
<reference evidence="2 3" key="1">
    <citation type="submission" date="2019-09" db="EMBL/GenBank/DDBJ databases">
        <title>Screening of Novel Bioactive Compounds from Soil-Associated.</title>
        <authorList>
            <person name="Gong X."/>
        </authorList>
    </citation>
    <scope>NUCLEOTIDE SEQUENCE [LARGE SCALE GENOMIC DNA]</scope>
    <source>
        <strain evidence="2 3">Gxj-6</strain>
    </source>
</reference>
<proteinExistence type="predicted"/>
<sequence length="306" mass="32363">MTEWNASHIPGQHGRVAVVTGANSGLGLVTATELARHGARVVMAVRDTGAGERAAEAIRGSVPRAEVEVRELDLASLASVRAFAKSMTGDFPAIDLLVNNAGLVLLGPARTTADGFELQLGTNMLGHFALTGLLLDCLGRADAARVVSLSSITHKNARLDFDDLMSRRDFNASRAYGRSKLATTAFGLELDRRLRATGSPIISVVAHPGVSRSNLTPRAWEHRGRIGQIFARGGLLVTQPAERGALPQLFAATAPGVRGGQFFGPSGLFEMRGRVVEVSPSAHAADPTVGRRLWTAAQDLTGVTYL</sequence>
<name>A0A5J5K2M8_9ACTN</name>
<evidence type="ECO:0000313" key="2">
    <source>
        <dbReference type="EMBL" id="KAA9376986.1"/>
    </source>
</evidence>
<dbReference type="SUPFAM" id="SSF51735">
    <property type="entry name" value="NAD(P)-binding Rossmann-fold domains"/>
    <property type="match status" value="1"/>
</dbReference>
<gene>
    <name evidence="2" type="ORF">F5972_21295</name>
</gene>
<dbReference type="GO" id="GO:0016491">
    <property type="term" value="F:oxidoreductase activity"/>
    <property type="evidence" value="ECO:0007669"/>
    <property type="project" value="UniProtKB-KW"/>
</dbReference>
<comment type="caution">
    <text evidence="2">The sequence shown here is derived from an EMBL/GenBank/DDBJ whole genome shotgun (WGS) entry which is preliminary data.</text>
</comment>
<evidence type="ECO:0000313" key="3">
    <source>
        <dbReference type="Proteomes" id="UP000327011"/>
    </source>
</evidence>
<dbReference type="CDD" id="cd05327">
    <property type="entry name" value="retinol-DH_like_SDR_c_like"/>
    <property type="match status" value="1"/>
</dbReference>
<dbReference type="EMBL" id="VYTZ01000007">
    <property type="protein sequence ID" value="KAA9376986.1"/>
    <property type="molecule type" value="Genomic_DNA"/>
</dbReference>
<dbReference type="Gene3D" id="3.40.50.720">
    <property type="entry name" value="NAD(P)-binding Rossmann-like Domain"/>
    <property type="match status" value="1"/>
</dbReference>
<dbReference type="PRINTS" id="PR00081">
    <property type="entry name" value="GDHRDH"/>
</dbReference>
<evidence type="ECO:0000256" key="1">
    <source>
        <dbReference type="ARBA" id="ARBA00023002"/>
    </source>
</evidence>
<protein>
    <submittedName>
        <fullName evidence="2">SDR family NAD(P)-dependent oxidoreductase</fullName>
    </submittedName>
</protein>
<accession>A0A5J5K2M8</accession>
<dbReference type="NCBIfam" id="NF004846">
    <property type="entry name" value="PRK06197.1"/>
    <property type="match status" value="1"/>
</dbReference>
<dbReference type="InterPro" id="IPR036291">
    <property type="entry name" value="NAD(P)-bd_dom_sf"/>
</dbReference>
<dbReference type="NCBIfam" id="NF004513">
    <property type="entry name" value="PRK05854.1"/>
    <property type="match status" value="1"/>
</dbReference>
<keyword evidence="3" id="KW-1185">Reference proteome</keyword>
<dbReference type="InterPro" id="IPR002347">
    <property type="entry name" value="SDR_fam"/>
</dbReference>
<dbReference type="Pfam" id="PF00106">
    <property type="entry name" value="adh_short"/>
    <property type="match status" value="1"/>
</dbReference>
<organism evidence="2 3">
    <name type="scientific">Microbispora cellulosiformans</name>
    <dbReference type="NCBI Taxonomy" id="2614688"/>
    <lineage>
        <taxon>Bacteria</taxon>
        <taxon>Bacillati</taxon>
        <taxon>Actinomycetota</taxon>
        <taxon>Actinomycetes</taxon>
        <taxon>Streptosporangiales</taxon>
        <taxon>Streptosporangiaceae</taxon>
        <taxon>Microbispora</taxon>
    </lineage>
</organism>
<dbReference type="RefSeq" id="WP_150935337.1">
    <property type="nucleotide sequence ID" value="NZ_VYTZ01000007.1"/>
</dbReference>
<dbReference type="Proteomes" id="UP000327011">
    <property type="component" value="Unassembled WGS sequence"/>
</dbReference>
<dbReference type="PANTHER" id="PTHR43157">
    <property type="entry name" value="PHOSPHATIDYLINOSITOL-GLYCAN BIOSYNTHESIS CLASS F PROTEIN-RELATED"/>
    <property type="match status" value="1"/>
</dbReference>